<evidence type="ECO:0000313" key="2">
    <source>
        <dbReference type="EMBL" id="KAF7807455.1"/>
    </source>
</evidence>
<feature type="region of interest" description="Disordered" evidence="1">
    <location>
        <begin position="23"/>
        <end position="49"/>
    </location>
</feature>
<accession>A0A834W304</accession>
<proteinExistence type="predicted"/>
<comment type="caution">
    <text evidence="2">The sequence shown here is derived from an EMBL/GenBank/DDBJ whole genome shotgun (WGS) entry which is preliminary data.</text>
</comment>
<gene>
    <name evidence="2" type="ORF">G2W53_039616</name>
</gene>
<evidence type="ECO:0000313" key="3">
    <source>
        <dbReference type="Proteomes" id="UP000634136"/>
    </source>
</evidence>
<dbReference type="AlphaFoldDB" id="A0A834W304"/>
<evidence type="ECO:0000256" key="1">
    <source>
        <dbReference type="SAM" id="MobiDB-lite"/>
    </source>
</evidence>
<keyword evidence="3" id="KW-1185">Reference proteome</keyword>
<organism evidence="2 3">
    <name type="scientific">Senna tora</name>
    <dbReference type="NCBI Taxonomy" id="362788"/>
    <lineage>
        <taxon>Eukaryota</taxon>
        <taxon>Viridiplantae</taxon>
        <taxon>Streptophyta</taxon>
        <taxon>Embryophyta</taxon>
        <taxon>Tracheophyta</taxon>
        <taxon>Spermatophyta</taxon>
        <taxon>Magnoliopsida</taxon>
        <taxon>eudicotyledons</taxon>
        <taxon>Gunneridae</taxon>
        <taxon>Pentapetalae</taxon>
        <taxon>rosids</taxon>
        <taxon>fabids</taxon>
        <taxon>Fabales</taxon>
        <taxon>Fabaceae</taxon>
        <taxon>Caesalpinioideae</taxon>
        <taxon>Cassia clade</taxon>
        <taxon>Senna</taxon>
    </lineage>
</organism>
<name>A0A834W304_9FABA</name>
<protein>
    <submittedName>
        <fullName evidence="2">Uncharacterized protein</fullName>
    </submittedName>
</protein>
<sequence length="49" mass="5704">MEIISKRREHKHIGICHGEPLRSRTILDKPPSSKKSRMMHSEPLARIQS</sequence>
<dbReference type="Proteomes" id="UP000634136">
    <property type="component" value="Unassembled WGS sequence"/>
</dbReference>
<dbReference type="EMBL" id="JAAIUW010000012">
    <property type="protein sequence ID" value="KAF7807455.1"/>
    <property type="molecule type" value="Genomic_DNA"/>
</dbReference>
<reference evidence="2" key="1">
    <citation type="submission" date="2020-09" db="EMBL/GenBank/DDBJ databases">
        <title>Genome-Enabled Discovery of Anthraquinone Biosynthesis in Senna tora.</title>
        <authorList>
            <person name="Kang S.-H."/>
            <person name="Pandey R.P."/>
            <person name="Lee C.-M."/>
            <person name="Sim J.-S."/>
            <person name="Jeong J.-T."/>
            <person name="Choi B.-S."/>
            <person name="Jung M."/>
            <person name="Ginzburg D."/>
            <person name="Zhao K."/>
            <person name="Won S.Y."/>
            <person name="Oh T.-J."/>
            <person name="Yu Y."/>
            <person name="Kim N.-H."/>
            <person name="Lee O.R."/>
            <person name="Lee T.-H."/>
            <person name="Bashyal P."/>
            <person name="Kim T.-S."/>
            <person name="Lee W.-H."/>
            <person name="Kawkins C."/>
            <person name="Kim C.-K."/>
            <person name="Kim J.S."/>
            <person name="Ahn B.O."/>
            <person name="Rhee S.Y."/>
            <person name="Sohng J.K."/>
        </authorList>
    </citation>
    <scope>NUCLEOTIDE SEQUENCE</scope>
    <source>
        <tissue evidence="2">Leaf</tissue>
    </source>
</reference>